<organism evidence="7">
    <name type="scientific">Candidatus Magnetobacterium casense</name>
    <dbReference type="NCBI Taxonomy" id="1455061"/>
    <lineage>
        <taxon>Bacteria</taxon>
        <taxon>Pseudomonadati</taxon>
        <taxon>Nitrospirota</taxon>
        <taxon>Thermodesulfovibrionia</taxon>
        <taxon>Thermodesulfovibrionales</taxon>
        <taxon>Candidatus Magnetobacteriaceae</taxon>
        <taxon>Candidatus Magnetobacterium</taxon>
    </lineage>
</organism>
<dbReference type="AlphaFoldDB" id="A0A088F8M0"/>
<evidence type="ECO:0000256" key="2">
    <source>
        <dbReference type="ARBA" id="ARBA00009773"/>
    </source>
</evidence>
<comment type="subcellular location">
    <subcellularLocation>
        <location evidence="1">Membrane</location>
        <topology evidence="1">Multi-pass membrane protein</topology>
    </subcellularLocation>
</comment>
<keyword evidence="3 6" id="KW-0812">Transmembrane</keyword>
<feature type="transmembrane region" description="Helical" evidence="6">
    <location>
        <begin position="305"/>
        <end position="330"/>
    </location>
</feature>
<evidence type="ECO:0000256" key="4">
    <source>
        <dbReference type="ARBA" id="ARBA00022989"/>
    </source>
</evidence>
<keyword evidence="5 6" id="KW-0472">Membrane</keyword>
<evidence type="ECO:0000256" key="3">
    <source>
        <dbReference type="ARBA" id="ARBA00022692"/>
    </source>
</evidence>
<comment type="similarity">
    <text evidence="2">Belongs to the autoinducer-2 exporter (AI-2E) (TC 2.A.86) family.</text>
</comment>
<dbReference type="RefSeq" id="WP_052567112.1">
    <property type="nucleotide sequence ID" value="NZ_JMFO01000016.1"/>
</dbReference>
<feature type="transmembrane region" description="Helical" evidence="6">
    <location>
        <begin position="209"/>
        <end position="228"/>
    </location>
</feature>
<gene>
    <name evidence="7" type="ORF">Mcas_0744</name>
</gene>
<feature type="transmembrane region" description="Helical" evidence="6">
    <location>
        <begin position="153"/>
        <end position="172"/>
    </location>
</feature>
<feature type="transmembrane region" description="Helical" evidence="6">
    <location>
        <begin position="15"/>
        <end position="44"/>
    </location>
</feature>
<name>A0A088F8M0_9BACT</name>
<sequence>MYKLADRPVISTYDFIAWGIATVSLLLIVRLNLLSALLSGLLVFELIHTLSSKIRVRGISGHGSKIIIVTLLASIIVLVVCLMTVGTVSFFRGSIGNLPVLLQKMADIVEDSLNSLPVWIVHLLPSDTAELKGAIATWLRDHASDLQLAGQEALRTTAHILIGMVMGALIALDEAIETRHYGPLGQAMLGSIVRLGQSFHRIVFAQVRISAINTVFATLYLTVVLPLFGVHLNLIKTLIAVTFFAGLLPVAGNLISNTVIILVSLNHSFNVAISSLVFLVVIHKLEYFLNAKIIGTQIKSKAWEMLLAMIIMESAFGISGVIAAPIYYAYFKDELISKRLL</sequence>
<proteinExistence type="inferred from homology"/>
<evidence type="ECO:0000256" key="6">
    <source>
        <dbReference type="SAM" id="Phobius"/>
    </source>
</evidence>
<keyword evidence="4 6" id="KW-1133">Transmembrane helix</keyword>
<reference evidence="7" key="1">
    <citation type="journal article" date="2014" name="ISME J.">
        <title>Genomic insights into the uncultured genus 'Candidatus Magnetobacterium' in the phylum Nitrospirae.</title>
        <authorList>
            <person name="Lin W."/>
            <person name="Deng A."/>
            <person name="Wang Z."/>
            <person name="Li Y."/>
            <person name="Wen T."/>
            <person name="Wu L.F."/>
            <person name="Wu M."/>
            <person name="Pan Y."/>
        </authorList>
    </citation>
    <scope>NUCLEOTIDE SEQUENCE</scope>
    <source>
        <strain evidence="7">MYR-1</strain>
    </source>
</reference>
<dbReference type="OrthoDB" id="8113193at2"/>
<feature type="transmembrane region" description="Helical" evidence="6">
    <location>
        <begin position="65"/>
        <end position="91"/>
    </location>
</feature>
<evidence type="ECO:0000256" key="1">
    <source>
        <dbReference type="ARBA" id="ARBA00004141"/>
    </source>
</evidence>
<feature type="transmembrane region" description="Helical" evidence="6">
    <location>
        <begin position="267"/>
        <end position="285"/>
    </location>
</feature>
<protein>
    <submittedName>
        <fullName evidence="7">Putative permease</fullName>
    </submittedName>
</protein>
<feature type="transmembrane region" description="Helical" evidence="6">
    <location>
        <begin position="234"/>
        <end position="255"/>
    </location>
</feature>
<evidence type="ECO:0000256" key="5">
    <source>
        <dbReference type="ARBA" id="ARBA00023136"/>
    </source>
</evidence>
<evidence type="ECO:0000313" key="7">
    <source>
        <dbReference type="EMBL" id="AIM41339.1"/>
    </source>
</evidence>
<dbReference type="EMBL" id="KM433674">
    <property type="protein sequence ID" value="AIM41339.1"/>
    <property type="molecule type" value="Genomic_DNA"/>
</dbReference>
<accession>A0A088F8M0</accession>
<dbReference type="InterPro" id="IPR002549">
    <property type="entry name" value="AI-2E-like"/>
</dbReference>
<dbReference type="Pfam" id="PF01594">
    <property type="entry name" value="AI-2E_transport"/>
    <property type="match status" value="1"/>
</dbReference>
<dbReference type="GO" id="GO:0016020">
    <property type="term" value="C:membrane"/>
    <property type="evidence" value="ECO:0007669"/>
    <property type="project" value="UniProtKB-SubCell"/>
</dbReference>